<sequence>MRRYVIALGAMALAIAMALWAVNVRTAKAPGDGQACTTEAKIYLDGSAVGRVGPNCEFAPCPEVVATSTTGGGGSGGGSILPYTSGVRGTVLLGPTCPVVRDPPDPGCANRPYATAIAIYRANSASPFIIGNSDIDGTFEFSLPPGSYTLAASSGSTFPRCSEINVTVSPDAYAIAVILCDTGIR</sequence>
<organism evidence="2 3">
    <name type="scientific">Candidatus Kaiserbacteria bacterium RIFCSPHIGHO2_02_FULL_54_22</name>
    <dbReference type="NCBI Taxonomy" id="1798495"/>
    <lineage>
        <taxon>Bacteria</taxon>
        <taxon>Candidatus Kaiseribacteriota</taxon>
    </lineage>
</organism>
<evidence type="ECO:0000256" key="1">
    <source>
        <dbReference type="SAM" id="SignalP"/>
    </source>
</evidence>
<name>A0A1F6DLG0_9BACT</name>
<feature type="chain" id="PRO_5009523893" description="Rhamnogalacturonan lyase domain-containing protein" evidence="1">
    <location>
        <begin position="22"/>
        <end position="185"/>
    </location>
</feature>
<protein>
    <recommendedName>
        <fullName evidence="4">Rhamnogalacturonan lyase domain-containing protein</fullName>
    </recommendedName>
</protein>
<dbReference type="Proteomes" id="UP000178532">
    <property type="component" value="Unassembled WGS sequence"/>
</dbReference>
<feature type="signal peptide" evidence="1">
    <location>
        <begin position="1"/>
        <end position="21"/>
    </location>
</feature>
<evidence type="ECO:0000313" key="2">
    <source>
        <dbReference type="EMBL" id="OGG62275.1"/>
    </source>
</evidence>
<keyword evidence="1" id="KW-0732">Signal</keyword>
<dbReference type="EMBL" id="MFLI01000010">
    <property type="protein sequence ID" value="OGG62275.1"/>
    <property type="molecule type" value="Genomic_DNA"/>
</dbReference>
<dbReference type="STRING" id="1798495.A3C19_03560"/>
<reference evidence="2 3" key="1">
    <citation type="journal article" date="2016" name="Nat. Commun.">
        <title>Thousands of microbial genomes shed light on interconnected biogeochemical processes in an aquifer system.</title>
        <authorList>
            <person name="Anantharaman K."/>
            <person name="Brown C.T."/>
            <person name="Hug L.A."/>
            <person name="Sharon I."/>
            <person name="Castelle C.J."/>
            <person name="Probst A.J."/>
            <person name="Thomas B.C."/>
            <person name="Singh A."/>
            <person name="Wilkins M.J."/>
            <person name="Karaoz U."/>
            <person name="Brodie E.L."/>
            <person name="Williams K.H."/>
            <person name="Hubbard S.S."/>
            <person name="Banfield J.F."/>
        </authorList>
    </citation>
    <scope>NUCLEOTIDE SEQUENCE [LARGE SCALE GENOMIC DNA]</scope>
</reference>
<comment type="caution">
    <text evidence="2">The sequence shown here is derived from an EMBL/GenBank/DDBJ whole genome shotgun (WGS) entry which is preliminary data.</text>
</comment>
<accession>A0A1F6DLG0</accession>
<gene>
    <name evidence="2" type="ORF">A3C19_03560</name>
</gene>
<dbReference type="AlphaFoldDB" id="A0A1F6DLG0"/>
<evidence type="ECO:0008006" key="4">
    <source>
        <dbReference type="Google" id="ProtNLM"/>
    </source>
</evidence>
<evidence type="ECO:0000313" key="3">
    <source>
        <dbReference type="Proteomes" id="UP000178532"/>
    </source>
</evidence>
<proteinExistence type="predicted"/>